<reference evidence="1" key="1">
    <citation type="submission" date="2020-05" db="EMBL/GenBank/DDBJ databases">
        <title>WGS assembly of Panicum virgatum.</title>
        <authorList>
            <person name="Lovell J.T."/>
            <person name="Jenkins J."/>
            <person name="Shu S."/>
            <person name="Juenger T.E."/>
            <person name="Schmutz J."/>
        </authorList>
    </citation>
    <scope>NUCLEOTIDE SEQUENCE</scope>
    <source>
        <strain evidence="1">AP13</strain>
    </source>
</reference>
<dbReference type="PANTHER" id="PTHR34835:SF77">
    <property type="entry name" value="OS08G0365200 PROTEIN"/>
    <property type="match status" value="1"/>
</dbReference>
<keyword evidence="2" id="KW-1185">Reference proteome</keyword>
<dbReference type="EMBL" id="CM029047">
    <property type="protein sequence ID" value="KAG2583839.1"/>
    <property type="molecule type" value="Genomic_DNA"/>
</dbReference>
<comment type="caution">
    <text evidence="1">The sequence shown here is derived from an EMBL/GenBank/DDBJ whole genome shotgun (WGS) entry which is preliminary data.</text>
</comment>
<dbReference type="AlphaFoldDB" id="A0A8T0RGG9"/>
<evidence type="ECO:0008006" key="3">
    <source>
        <dbReference type="Google" id="ProtNLM"/>
    </source>
</evidence>
<accession>A0A8T0RGG9</accession>
<organism evidence="1 2">
    <name type="scientific">Panicum virgatum</name>
    <name type="common">Blackwell switchgrass</name>
    <dbReference type="NCBI Taxonomy" id="38727"/>
    <lineage>
        <taxon>Eukaryota</taxon>
        <taxon>Viridiplantae</taxon>
        <taxon>Streptophyta</taxon>
        <taxon>Embryophyta</taxon>
        <taxon>Tracheophyta</taxon>
        <taxon>Spermatophyta</taxon>
        <taxon>Magnoliopsida</taxon>
        <taxon>Liliopsida</taxon>
        <taxon>Poales</taxon>
        <taxon>Poaceae</taxon>
        <taxon>PACMAD clade</taxon>
        <taxon>Panicoideae</taxon>
        <taxon>Panicodae</taxon>
        <taxon>Paniceae</taxon>
        <taxon>Panicinae</taxon>
        <taxon>Panicum</taxon>
        <taxon>Panicum sect. Hiantes</taxon>
    </lineage>
</organism>
<proteinExistence type="predicted"/>
<gene>
    <name evidence="1" type="ORF">PVAP13_6KG248100</name>
</gene>
<evidence type="ECO:0000313" key="2">
    <source>
        <dbReference type="Proteomes" id="UP000823388"/>
    </source>
</evidence>
<protein>
    <recommendedName>
        <fullName evidence="3">Aminotransferase-like plant mobile domain-containing protein</fullName>
    </recommendedName>
</protein>
<sequence length="446" mass="50490">MGTYMDRVKYRFSSKRFHKVIHSLSEDQKGFLEKYGLERFLGFQKFNVPMPFLEWVIGQVVVDLSEFKHRVKSFKFTRFMVQQILGIPSGDIPIHLHNAGSKPCDPRSQPNPIVMPGSKLSIRDAVTKLLGEHDEDSFIRLFMLVALSTIICPSTQNFVNLNYVPYLSDVSQINSYDWSSHAMGYIFAEVKKYQGFISSKDSGKIYVGSCLPLLAIAYFDFVDLSSNYANHHKISYELPRICNVSSEDFCFVANVDRNLSNPGRPSFGILEFRSLSSSPYFEASDNVESFQPAISLYSDEASVPHPPSLYCEATDNAESFQPAISLNSNQATVPHPSSPYRQATDDVDLFHPAICMNSGQAPVPHPETYSPFQRLILCQRAVFLIFTKMVIQNSFQLVQSMIPLLKHLRGRLCNLAALHNLTKVLLPILVQCLILLPCHLRRTISW</sequence>
<name>A0A8T0RGG9_PANVG</name>
<evidence type="ECO:0000313" key="1">
    <source>
        <dbReference type="EMBL" id="KAG2583839.1"/>
    </source>
</evidence>
<dbReference type="Proteomes" id="UP000823388">
    <property type="component" value="Chromosome 6K"/>
</dbReference>
<dbReference type="PANTHER" id="PTHR34835">
    <property type="entry name" value="OS07G0283600 PROTEIN-RELATED"/>
    <property type="match status" value="1"/>
</dbReference>